<feature type="domain" description="GmrSD restriction endonucleases N-terminal" evidence="1">
    <location>
        <begin position="16"/>
        <end position="231"/>
    </location>
</feature>
<dbReference type="Pfam" id="PF03235">
    <property type="entry name" value="GmrSD_N"/>
    <property type="match status" value="1"/>
</dbReference>
<keyword evidence="3" id="KW-1185">Reference proteome</keyword>
<dbReference type="InterPro" id="IPR004919">
    <property type="entry name" value="GmrSD_N"/>
</dbReference>
<reference evidence="2 3" key="1">
    <citation type="submission" date="2024-03" db="EMBL/GenBank/DDBJ databases">
        <title>Phenotype and Genome Characterization of a Sulfate-Reducing Bacterium Pseudodesulfovibrio sp. strain 5S69, isolated from Petroleum Reservoir in Tatarstan (Russia).</title>
        <authorList>
            <person name="Bidzhieva S.K."/>
            <person name="Kadnikov V."/>
            <person name="Tourova T.P."/>
            <person name="Samigullina S.R."/>
            <person name="Sokolova D.S."/>
            <person name="Poltaraus A.B."/>
            <person name="Avtukh A.N."/>
            <person name="Tereshina V.M."/>
            <person name="Mardanov A.V."/>
            <person name="Nazina T.N."/>
        </authorList>
    </citation>
    <scope>NUCLEOTIDE SEQUENCE [LARGE SCALE GENOMIC DNA]</scope>
    <source>
        <strain evidence="2 3">5S69</strain>
    </source>
</reference>
<accession>A0ABZ2ISU7</accession>
<gene>
    <name evidence="2" type="ORF">V8V93_14935</name>
</gene>
<proteinExistence type="predicted"/>
<dbReference type="RefSeq" id="WP_338667393.1">
    <property type="nucleotide sequence ID" value="NZ_CP146609.1"/>
</dbReference>
<dbReference type="Proteomes" id="UP001385389">
    <property type="component" value="Chromosome"/>
</dbReference>
<organism evidence="2 3">
    <name type="scientific">Pseudodesulfovibrio methanolicus</name>
    <dbReference type="NCBI Taxonomy" id="3126690"/>
    <lineage>
        <taxon>Bacteria</taxon>
        <taxon>Pseudomonadati</taxon>
        <taxon>Thermodesulfobacteriota</taxon>
        <taxon>Desulfovibrionia</taxon>
        <taxon>Desulfovibrionales</taxon>
        <taxon>Desulfovibrionaceae</taxon>
    </lineage>
</organism>
<protein>
    <submittedName>
        <fullName evidence="2">DUF262 domain-containing protein</fullName>
    </submittedName>
</protein>
<evidence type="ECO:0000313" key="2">
    <source>
        <dbReference type="EMBL" id="WWX21727.1"/>
    </source>
</evidence>
<dbReference type="PANTHER" id="PTHR37292:SF2">
    <property type="entry name" value="DUF262 DOMAIN-CONTAINING PROTEIN"/>
    <property type="match status" value="1"/>
</dbReference>
<dbReference type="EMBL" id="CP146609">
    <property type="protein sequence ID" value="WWX21727.1"/>
    <property type="molecule type" value="Genomic_DNA"/>
</dbReference>
<evidence type="ECO:0000259" key="1">
    <source>
        <dbReference type="Pfam" id="PF03235"/>
    </source>
</evidence>
<evidence type="ECO:0000313" key="3">
    <source>
        <dbReference type="Proteomes" id="UP001385389"/>
    </source>
</evidence>
<dbReference type="PANTHER" id="PTHR37292">
    <property type="entry name" value="VNG6097C"/>
    <property type="match status" value="1"/>
</dbReference>
<name>A0ABZ2ISU7_9BACT</name>
<sequence>MSELKTCFKRVDYDLSSLLHYIEIGDIGLPDIQRPFVWPNTKVRDLFDSMYKGFPVGYLLFWENANINGAKQIGVGDKAHTVPARLIVDGQQRLTSLFAVFRGKTVLDANYVERRIEIAFRPRDGKFDVADAAIRRDPEWIANISALWTSEQSSRKLVNSFIDALSAKTPLTEDEEEHISHNLDRLFDLQKYPFTALEIASSVDEEQVADIFVRINSEGVTLNQADFILTLLSVFWDKGRADLERFCRASRQPSVQGAGASSFNHFIQPDPDQLLRVSIALGFGRGRLKSVYQILRGKDLETDTYSTEHREKQFKILEEAQAQVLDLTNWHQYLSALVGAGFRSWEMISSKNALLFAYAFYLLGRKRYAVPEHVLQKAIGRWFFATSLTGWYTNSPESAMDADLNRVAVAKTGEEFLGILEEMQTNELTNDFWRITLPSALESSSARAPGLFAFVAAQNRLNAPVLFSHKRVPELLDPTLTTKKKALERHHLFPRAWLERQGEDDRKRINQIANYALLEWPDNISISDDAPSEYVPVVRERFSAEDWQAMCELHALPPEWEGMPYDDFLQQRRVLMADIIRRGYETLR</sequence>